<evidence type="ECO:0000256" key="2">
    <source>
        <dbReference type="ARBA" id="ARBA00022598"/>
    </source>
</evidence>
<dbReference type="AlphaFoldDB" id="A0A9N9ED29"/>
<comment type="caution">
    <text evidence="5">The sequence shown here is derived from an EMBL/GenBank/DDBJ whole genome shotgun (WGS) entry which is preliminary data.</text>
</comment>
<dbReference type="EMBL" id="CAJVPY010006812">
    <property type="protein sequence ID" value="CAG8669809.1"/>
    <property type="molecule type" value="Genomic_DNA"/>
</dbReference>
<proteinExistence type="inferred from homology"/>
<dbReference type="PROSITE" id="PS00455">
    <property type="entry name" value="AMP_BINDING"/>
    <property type="match status" value="1"/>
</dbReference>
<dbReference type="Pfam" id="PF13193">
    <property type="entry name" value="AMP-binding_C"/>
    <property type="match status" value="1"/>
</dbReference>
<feature type="domain" description="AMP-binding enzyme C-terminal" evidence="4">
    <location>
        <begin position="447"/>
        <end position="523"/>
    </location>
</feature>
<organism evidence="5 6">
    <name type="scientific">Dentiscutata erythropus</name>
    <dbReference type="NCBI Taxonomy" id="1348616"/>
    <lineage>
        <taxon>Eukaryota</taxon>
        <taxon>Fungi</taxon>
        <taxon>Fungi incertae sedis</taxon>
        <taxon>Mucoromycota</taxon>
        <taxon>Glomeromycotina</taxon>
        <taxon>Glomeromycetes</taxon>
        <taxon>Diversisporales</taxon>
        <taxon>Gigasporaceae</taxon>
        <taxon>Dentiscutata</taxon>
    </lineage>
</organism>
<dbReference type="PANTHER" id="PTHR24096:SF149">
    <property type="entry name" value="AMP-BINDING DOMAIN-CONTAINING PROTEIN-RELATED"/>
    <property type="match status" value="1"/>
</dbReference>
<dbReference type="Proteomes" id="UP000789405">
    <property type="component" value="Unassembled WGS sequence"/>
</dbReference>
<dbReference type="Gene3D" id="3.30.300.30">
    <property type="match status" value="1"/>
</dbReference>
<gene>
    <name evidence="5" type="ORF">DERYTH_LOCUS11177</name>
</gene>
<dbReference type="InterPro" id="IPR020845">
    <property type="entry name" value="AMP-binding_CS"/>
</dbReference>
<feature type="domain" description="AMP-dependent synthetase/ligase" evidence="3">
    <location>
        <begin position="31"/>
        <end position="416"/>
    </location>
</feature>
<dbReference type="OrthoDB" id="1898221at2759"/>
<dbReference type="Gene3D" id="3.40.50.12780">
    <property type="entry name" value="N-terminal domain of ligase-like"/>
    <property type="match status" value="1"/>
</dbReference>
<comment type="similarity">
    <text evidence="1">Belongs to the ATP-dependent AMP-binding enzyme family.</text>
</comment>
<keyword evidence="6" id="KW-1185">Reference proteome</keyword>
<evidence type="ECO:0000313" key="6">
    <source>
        <dbReference type="Proteomes" id="UP000789405"/>
    </source>
</evidence>
<dbReference type="PANTHER" id="PTHR24096">
    <property type="entry name" value="LONG-CHAIN-FATTY-ACID--COA LIGASE"/>
    <property type="match status" value="1"/>
</dbReference>
<evidence type="ECO:0000256" key="1">
    <source>
        <dbReference type="ARBA" id="ARBA00006432"/>
    </source>
</evidence>
<reference evidence="5" key="1">
    <citation type="submission" date="2021-06" db="EMBL/GenBank/DDBJ databases">
        <authorList>
            <person name="Kallberg Y."/>
            <person name="Tangrot J."/>
            <person name="Rosling A."/>
        </authorList>
    </citation>
    <scope>NUCLEOTIDE SEQUENCE</scope>
    <source>
        <strain evidence="5">MA453B</strain>
    </source>
</reference>
<dbReference type="InterPro" id="IPR045851">
    <property type="entry name" value="AMP-bd_C_sf"/>
</dbReference>
<dbReference type="InterPro" id="IPR000873">
    <property type="entry name" value="AMP-dep_synth/lig_dom"/>
</dbReference>
<dbReference type="InterPro" id="IPR042099">
    <property type="entry name" value="ANL_N_sf"/>
</dbReference>
<name>A0A9N9ED29_9GLOM</name>
<evidence type="ECO:0000259" key="4">
    <source>
        <dbReference type="Pfam" id="PF13193"/>
    </source>
</evidence>
<sequence>MIFESKYPDIKIPQVGIYQYVTSNPNKISDDKVIYVDGITERSYTFGEFKHESKRFAAGLQDKLGFKRGDTLAIFSPDQVDYPIVLLGTIAAGGKVALATPKSDVTGLSYRLTESGASVLIVHPEIFEVAIEASISAKIPTSRVLLFGDKEIKGYKPYCSILINDREIEPIYYTPEEAKSTTAYLLYSSGTTGAVKGIELTHTNVTANLAQQICTDCKIGSHSIIMGVTPFSHSYALIDVLHATLIHGATTIIHSNFILKPFCESIQKYKINRIYAVPQIILELINDPLTQQFDLSSVDMIISTSAPLGDKLERKFYEMFKIPNLQTYGLAETSLALQHLDTTKNAVPGAVSLNGALTVNKEHISRFTKATILIGSSGVLLPNMKAKILSSDGYELGYNELGELWVHGPNIFKDYLNNKEATDAVIDKDGFFNTEDIASDLYVVPSELESILLIHDAVSDAAVIGYYSKEEATEILMAYITIKNGYEQSQALAEEIQSFVDEKVAPHKKLRGGILFIDRIPRNGGKILRRLLKEKLKNDIKD</sequence>
<evidence type="ECO:0000313" key="5">
    <source>
        <dbReference type="EMBL" id="CAG8669809.1"/>
    </source>
</evidence>
<dbReference type="SUPFAM" id="SSF56801">
    <property type="entry name" value="Acetyl-CoA synthetase-like"/>
    <property type="match status" value="1"/>
</dbReference>
<protein>
    <submittedName>
        <fullName evidence="5">17336_t:CDS:1</fullName>
    </submittedName>
</protein>
<evidence type="ECO:0000259" key="3">
    <source>
        <dbReference type="Pfam" id="PF00501"/>
    </source>
</evidence>
<dbReference type="Pfam" id="PF00501">
    <property type="entry name" value="AMP-binding"/>
    <property type="match status" value="1"/>
</dbReference>
<dbReference type="InterPro" id="IPR025110">
    <property type="entry name" value="AMP-bd_C"/>
</dbReference>
<dbReference type="GO" id="GO:0016405">
    <property type="term" value="F:CoA-ligase activity"/>
    <property type="evidence" value="ECO:0007669"/>
    <property type="project" value="TreeGrafter"/>
</dbReference>
<keyword evidence="2" id="KW-0436">Ligase</keyword>
<accession>A0A9N9ED29</accession>